<gene>
    <name evidence="1" type="ORF">L201_003213</name>
</gene>
<proteinExistence type="predicted"/>
<reference evidence="1 2" key="1">
    <citation type="submission" date="2024-01" db="EMBL/GenBank/DDBJ databases">
        <title>Comparative genomics of Cryptococcus and Kwoniella reveals pathogenesis evolution and contrasting modes of karyotype evolution via chromosome fusion or intercentromeric recombination.</title>
        <authorList>
            <person name="Coelho M.A."/>
            <person name="David-Palma M."/>
            <person name="Shea T."/>
            <person name="Bowers K."/>
            <person name="McGinley-Smith S."/>
            <person name="Mohammad A.W."/>
            <person name="Gnirke A."/>
            <person name="Yurkov A.M."/>
            <person name="Nowrousian M."/>
            <person name="Sun S."/>
            <person name="Cuomo C.A."/>
            <person name="Heitman J."/>
        </authorList>
    </citation>
    <scope>NUCLEOTIDE SEQUENCE [LARGE SCALE GENOMIC DNA]</scope>
    <source>
        <strain evidence="1 2">CBS 6074</strain>
    </source>
</reference>
<dbReference type="EMBL" id="CP144101">
    <property type="protein sequence ID" value="WWC88305.1"/>
    <property type="molecule type" value="Genomic_DNA"/>
</dbReference>
<keyword evidence="2" id="KW-1185">Reference proteome</keyword>
<protein>
    <submittedName>
        <fullName evidence="1">Uncharacterized protein</fullName>
    </submittedName>
</protein>
<organism evidence="1 2">
    <name type="scientific">Kwoniella dendrophila CBS 6074</name>
    <dbReference type="NCBI Taxonomy" id="1295534"/>
    <lineage>
        <taxon>Eukaryota</taxon>
        <taxon>Fungi</taxon>
        <taxon>Dikarya</taxon>
        <taxon>Basidiomycota</taxon>
        <taxon>Agaricomycotina</taxon>
        <taxon>Tremellomycetes</taxon>
        <taxon>Tremellales</taxon>
        <taxon>Cryptococcaceae</taxon>
        <taxon>Kwoniella</taxon>
    </lineage>
</organism>
<dbReference type="Proteomes" id="UP001355207">
    <property type="component" value="Chromosome 4"/>
</dbReference>
<sequence>MVTPDTPSISSDSLNYSGEIAQKFSALVNIKCQPAGYQRFSFNPIVPIRGSDLTEADTRSLEKFKEGSHYVEGSNDIFKYHPTCIIRPSRMNEPNSSLLSSGSNLPHILLFNSIEDEENDRDDGNEVLIGQSKLDDELTTQLRELGQDIQDSDNPETRRTNLSAYHVNRLGLDKRIASSNGEISIDVTFHVLGYRLDNNNALETEGARAEGAREILAITTCDSLLPESLNPADWQVVLSWYQISSDY</sequence>
<name>A0AAX4JUT2_9TREE</name>
<evidence type="ECO:0000313" key="2">
    <source>
        <dbReference type="Proteomes" id="UP001355207"/>
    </source>
</evidence>
<dbReference type="RefSeq" id="XP_066075068.1">
    <property type="nucleotide sequence ID" value="XM_066218971.1"/>
</dbReference>
<accession>A0AAX4JUT2</accession>
<dbReference type="AlphaFoldDB" id="A0AAX4JUT2"/>
<evidence type="ECO:0000313" key="1">
    <source>
        <dbReference type="EMBL" id="WWC88305.1"/>
    </source>
</evidence>
<dbReference type="GeneID" id="91093883"/>